<dbReference type="Proteomes" id="UP001375539">
    <property type="component" value="Unassembled WGS sequence"/>
</dbReference>
<name>A0ACC6QMB3_9ACTN</name>
<protein>
    <submittedName>
        <fullName evidence="1">Uncharacterized protein</fullName>
    </submittedName>
</protein>
<comment type="caution">
    <text evidence="1">The sequence shown here is derived from an EMBL/GenBank/DDBJ whole genome shotgun (WGS) entry which is preliminary data.</text>
</comment>
<reference evidence="1" key="1">
    <citation type="submission" date="2024-03" db="EMBL/GenBank/DDBJ databases">
        <title>Novel Streptomyces species of biotechnological and ecological value are a feature of Machair soil.</title>
        <authorList>
            <person name="Prole J.R."/>
            <person name="Goodfellow M."/>
            <person name="Allenby N."/>
            <person name="Ward A.C."/>
        </authorList>
    </citation>
    <scope>NUCLEOTIDE SEQUENCE</scope>
    <source>
        <strain evidence="1">MS1.AVA.4</strain>
    </source>
</reference>
<evidence type="ECO:0000313" key="1">
    <source>
        <dbReference type="EMBL" id="MEJ8659369.1"/>
    </source>
</evidence>
<gene>
    <name evidence="1" type="ORF">WKI58_23095</name>
</gene>
<proteinExistence type="predicted"/>
<dbReference type="EMBL" id="JBBKAI010000002">
    <property type="protein sequence ID" value="MEJ8659369.1"/>
    <property type="molecule type" value="Genomic_DNA"/>
</dbReference>
<keyword evidence="2" id="KW-1185">Reference proteome</keyword>
<sequence length="136" mass="13619">MPVARRPLLTAAAAGTLLCALWFVPSANATAEGAAVQAAQKQSGGSASGHPAEAVQDRREAQDTQGPEDSEGSPDVQGSEDSPGAQEAQGGTPQQLSLADTGSVDTTPYLIGGTMFLAVGAGFVSFAVRRSGVHPA</sequence>
<accession>A0ACC6QMB3</accession>
<organism evidence="1 2">
    <name type="scientific">Streptomyces pratisoli</name>
    <dbReference type="NCBI Taxonomy" id="3139917"/>
    <lineage>
        <taxon>Bacteria</taxon>
        <taxon>Bacillati</taxon>
        <taxon>Actinomycetota</taxon>
        <taxon>Actinomycetes</taxon>
        <taxon>Kitasatosporales</taxon>
        <taxon>Streptomycetaceae</taxon>
        <taxon>Streptomyces</taxon>
    </lineage>
</organism>
<evidence type="ECO:0000313" key="2">
    <source>
        <dbReference type="Proteomes" id="UP001375539"/>
    </source>
</evidence>